<dbReference type="InterPro" id="IPR041546">
    <property type="entry name" value="ClpA/ClpB_AAA_lid"/>
</dbReference>
<dbReference type="SUPFAM" id="SSF52540">
    <property type="entry name" value="P-loop containing nucleoside triphosphate hydrolases"/>
    <property type="match status" value="2"/>
</dbReference>
<evidence type="ECO:0000313" key="9">
    <source>
        <dbReference type="Proteomes" id="UP000324897"/>
    </source>
</evidence>
<dbReference type="Pfam" id="PF10431">
    <property type="entry name" value="ClpB_D2-small"/>
    <property type="match status" value="1"/>
</dbReference>
<protein>
    <recommendedName>
        <fullName evidence="7">Clp R domain-containing protein</fullName>
    </recommendedName>
</protein>
<dbReference type="SMART" id="SM00382">
    <property type="entry name" value="AAA"/>
    <property type="match status" value="2"/>
</dbReference>
<keyword evidence="3" id="KW-0067">ATP-binding</keyword>
<dbReference type="InterPro" id="IPR003959">
    <property type="entry name" value="ATPase_AAA_core"/>
</dbReference>
<comment type="caution">
    <text evidence="8">The sequence shown here is derived from an EMBL/GenBank/DDBJ whole genome shotgun (WGS) entry which is preliminary data.</text>
</comment>
<accession>A0A5J9V1A2</accession>
<dbReference type="Gene3D" id="3.40.50.300">
    <property type="entry name" value="P-loop containing nucleotide triphosphate hydrolases"/>
    <property type="match status" value="3"/>
</dbReference>
<dbReference type="Pfam" id="PF07724">
    <property type="entry name" value="AAA_2"/>
    <property type="match status" value="1"/>
</dbReference>
<dbReference type="InterPro" id="IPR050130">
    <property type="entry name" value="ClpA_ClpB"/>
</dbReference>
<dbReference type="SMART" id="SM01086">
    <property type="entry name" value="ClpB_D2-small"/>
    <property type="match status" value="1"/>
</dbReference>
<dbReference type="AlphaFoldDB" id="A0A5J9V1A2"/>
<evidence type="ECO:0000259" key="7">
    <source>
        <dbReference type="PROSITE" id="PS51903"/>
    </source>
</evidence>
<evidence type="ECO:0000256" key="2">
    <source>
        <dbReference type="ARBA" id="ARBA00022741"/>
    </source>
</evidence>
<dbReference type="InterPro" id="IPR036628">
    <property type="entry name" value="Clp_N_dom_sf"/>
</dbReference>
<dbReference type="Proteomes" id="UP000324897">
    <property type="component" value="Chromosome 1"/>
</dbReference>
<dbReference type="FunFam" id="1.10.8.60:FF:000017">
    <property type="entry name" value="ATP-dependent chaperone ClpB"/>
    <property type="match status" value="1"/>
</dbReference>
<keyword evidence="1 5" id="KW-0677">Repeat</keyword>
<feature type="region of interest" description="Disordered" evidence="6">
    <location>
        <begin position="252"/>
        <end position="275"/>
    </location>
</feature>
<dbReference type="GO" id="GO:0005737">
    <property type="term" value="C:cytoplasm"/>
    <property type="evidence" value="ECO:0007669"/>
    <property type="project" value="TreeGrafter"/>
</dbReference>
<dbReference type="InterPro" id="IPR001270">
    <property type="entry name" value="ClpA/B"/>
</dbReference>
<keyword evidence="4" id="KW-0143">Chaperone</keyword>
<dbReference type="GO" id="GO:0016887">
    <property type="term" value="F:ATP hydrolysis activity"/>
    <property type="evidence" value="ECO:0007669"/>
    <property type="project" value="InterPro"/>
</dbReference>
<dbReference type="PROSITE" id="PS00870">
    <property type="entry name" value="CLPAB_1"/>
    <property type="match status" value="1"/>
</dbReference>
<organism evidence="8 9">
    <name type="scientific">Eragrostis curvula</name>
    <name type="common">weeping love grass</name>
    <dbReference type="NCBI Taxonomy" id="38414"/>
    <lineage>
        <taxon>Eukaryota</taxon>
        <taxon>Viridiplantae</taxon>
        <taxon>Streptophyta</taxon>
        <taxon>Embryophyta</taxon>
        <taxon>Tracheophyta</taxon>
        <taxon>Spermatophyta</taxon>
        <taxon>Magnoliopsida</taxon>
        <taxon>Liliopsida</taxon>
        <taxon>Poales</taxon>
        <taxon>Poaceae</taxon>
        <taxon>PACMAD clade</taxon>
        <taxon>Chloridoideae</taxon>
        <taxon>Eragrostideae</taxon>
        <taxon>Eragrostidinae</taxon>
        <taxon>Eragrostis</taxon>
    </lineage>
</organism>
<dbReference type="Pfam" id="PF17871">
    <property type="entry name" value="AAA_lid_9"/>
    <property type="match status" value="1"/>
</dbReference>
<dbReference type="InterPro" id="IPR028299">
    <property type="entry name" value="ClpA/B_CS2"/>
</dbReference>
<evidence type="ECO:0000256" key="5">
    <source>
        <dbReference type="PROSITE-ProRule" id="PRU01251"/>
    </source>
</evidence>
<dbReference type="InterPro" id="IPR003593">
    <property type="entry name" value="AAA+_ATPase"/>
</dbReference>
<evidence type="ECO:0000256" key="3">
    <source>
        <dbReference type="ARBA" id="ARBA00022840"/>
    </source>
</evidence>
<name>A0A5J9V1A2_9POAL</name>
<dbReference type="PROSITE" id="PS00871">
    <property type="entry name" value="CLPAB_2"/>
    <property type="match status" value="1"/>
</dbReference>
<dbReference type="EMBL" id="RWGY01000011">
    <property type="protein sequence ID" value="TVU29899.1"/>
    <property type="molecule type" value="Genomic_DNA"/>
</dbReference>
<dbReference type="PRINTS" id="PR00300">
    <property type="entry name" value="CLPPROTEASEA"/>
</dbReference>
<dbReference type="InterPro" id="IPR019489">
    <property type="entry name" value="Clp_ATPase_C"/>
</dbReference>
<dbReference type="Gene3D" id="1.10.1780.10">
    <property type="entry name" value="Clp, N-terminal domain"/>
    <property type="match status" value="1"/>
</dbReference>
<dbReference type="FunFam" id="3.40.50.300:FF:000025">
    <property type="entry name" value="ATP-dependent Clp protease subunit"/>
    <property type="match status" value="1"/>
</dbReference>
<evidence type="ECO:0000256" key="1">
    <source>
        <dbReference type="ARBA" id="ARBA00022737"/>
    </source>
</evidence>
<dbReference type="GO" id="GO:0005524">
    <property type="term" value="F:ATP binding"/>
    <property type="evidence" value="ECO:0007669"/>
    <property type="project" value="UniProtKB-KW"/>
</dbReference>
<evidence type="ECO:0000313" key="8">
    <source>
        <dbReference type="EMBL" id="TVU29899.1"/>
    </source>
</evidence>
<evidence type="ECO:0000256" key="4">
    <source>
        <dbReference type="ARBA" id="ARBA00023186"/>
    </source>
</evidence>
<feature type="domain" description="Clp R" evidence="7">
    <location>
        <begin position="101"/>
        <end position="249"/>
    </location>
</feature>
<dbReference type="PROSITE" id="PS51903">
    <property type="entry name" value="CLP_R"/>
    <property type="match status" value="1"/>
</dbReference>
<proteinExistence type="predicted"/>
<gene>
    <name evidence="8" type="ORF">EJB05_21490</name>
</gene>
<feature type="region of interest" description="Disordered" evidence="6">
    <location>
        <begin position="29"/>
        <end position="89"/>
    </location>
</feature>
<keyword evidence="2" id="KW-0547">Nucleotide-binding</keyword>
<feature type="non-terminal residue" evidence="8">
    <location>
        <position position="1"/>
    </location>
</feature>
<dbReference type="PANTHER" id="PTHR11638:SF185">
    <property type="entry name" value="ATP-DEPENDENT CLP PROTEASE ATP-BINDING SUBUNIT"/>
    <property type="match status" value="1"/>
</dbReference>
<dbReference type="SUPFAM" id="SSF81923">
    <property type="entry name" value="Double Clp-N motif"/>
    <property type="match status" value="1"/>
</dbReference>
<dbReference type="InterPro" id="IPR018368">
    <property type="entry name" value="ClpA/B_CS1"/>
</dbReference>
<dbReference type="CDD" id="cd19499">
    <property type="entry name" value="RecA-like_ClpB_Hsp104-like"/>
    <property type="match status" value="1"/>
</dbReference>
<dbReference type="GO" id="GO:0034605">
    <property type="term" value="P:cellular response to heat"/>
    <property type="evidence" value="ECO:0007669"/>
    <property type="project" value="TreeGrafter"/>
</dbReference>
<sequence>LFIVVGRRKPCEFGTLFTRGAAKLSEGRRWRCAAAPPRRPSSPEAAPGGGSPRRRPRRGGAPRGAGGRSCWRTHFRAPRGGRGGEAGHRARPRCSAIRAVFERFTERAVKAVVLSQREARGLGAPAVAPRHLLLGLIAEDRSPGGFLSCGISVERAREVCRGIGESEAAAKGKDGSGLDTDVPFSAESKQVFEVATVLSRNMGCSFISPEHLAIALFTLLDPTTTSLLRSLGADSNQLSSVAVARLQGELAKDGRDPAGASSFKVPEKAPAGAGRSAFSKSLGKKKAIHLRSGFKSEVFIFHYLQAKRILSLDVGLLIAGAKERGELETRVTSIIREVREAGDVILFIDEVHNLIGSGTVGKGKGAGLDIGNLLKPPLARGELQCIAATTLDEHRMHFEKDKALARRFQPVFVDEPTQEDAVKILLGLREKYEAYHKCKFTLEAINAAVYLSARYIPDRQLPDKAIDLIDEAGSRARMESFNKKKEGQSSVLSKSPDEYWQEIRAAQAMHEVVSSNKMKYSSNETDKWVVVPMLLHHMKKVLSQHLPHHSQQVVVGTEEIARVASLWSGIPVQQLTADDRKILVGLDDELRKRVIGQDDAVVAISRAVKRSRVGLSDPDRPIATLLFCGPTGVGKTELTKALAASYFGSESAMLRLDMSEYMERHTVSKLIGSPPGYIGYGETGTLTEAVRRKPFTVVLLDEIEKAHPDIFNILLQIFEDGHLTDSQGRRVSFKNTLIVMTSNVGSTSISNGRQSLGFLKEDLESSSYIAMKSLVTEELKSFFRPELLNRIDEMVVFRPLEKSQMLAILDIILKEVKGRLLALGIGLEVSDAMKDLICNEGYDKSYGARPLRRAVTHLIEDAISEAILFGEFKPGDTIRMDIDDEGKPCLRHLDEQIIQVSDPTRTY</sequence>
<dbReference type="PANTHER" id="PTHR11638">
    <property type="entry name" value="ATP-DEPENDENT CLP PROTEASE"/>
    <property type="match status" value="1"/>
</dbReference>
<dbReference type="InterPro" id="IPR027417">
    <property type="entry name" value="P-loop_NTPase"/>
</dbReference>
<evidence type="ECO:0000256" key="6">
    <source>
        <dbReference type="SAM" id="MobiDB-lite"/>
    </source>
</evidence>
<dbReference type="InterPro" id="IPR004176">
    <property type="entry name" value="Clp_R_N"/>
</dbReference>
<reference evidence="8 9" key="1">
    <citation type="journal article" date="2019" name="Sci. Rep.">
        <title>A high-quality genome of Eragrostis curvula grass provides insights into Poaceae evolution and supports new strategies to enhance forage quality.</title>
        <authorList>
            <person name="Carballo J."/>
            <person name="Santos B.A.C.M."/>
            <person name="Zappacosta D."/>
            <person name="Garbus I."/>
            <person name="Selva J.P."/>
            <person name="Gallo C.A."/>
            <person name="Diaz A."/>
            <person name="Albertini E."/>
            <person name="Caccamo M."/>
            <person name="Echenique V."/>
        </authorList>
    </citation>
    <scope>NUCLEOTIDE SEQUENCE [LARGE SCALE GENOMIC DNA]</scope>
    <source>
        <strain evidence="9">cv. Victoria</strain>
        <tissue evidence="8">Leaf</tissue>
    </source>
</reference>
<dbReference type="Gene3D" id="1.10.8.60">
    <property type="match status" value="1"/>
</dbReference>
<dbReference type="Pfam" id="PF02861">
    <property type="entry name" value="Clp_N"/>
    <property type="match status" value="1"/>
</dbReference>
<feature type="compositionally biased region" description="Low complexity" evidence="6">
    <location>
        <begin position="32"/>
        <end position="46"/>
    </location>
</feature>
<dbReference type="OrthoDB" id="47330at2759"/>
<keyword evidence="9" id="KW-1185">Reference proteome</keyword>